<dbReference type="Pfam" id="PF13374">
    <property type="entry name" value="TPR_10"/>
    <property type="match status" value="1"/>
</dbReference>
<dbReference type="SMART" id="SM00862">
    <property type="entry name" value="Trans_reg_C"/>
    <property type="match status" value="1"/>
</dbReference>
<dbReference type="InterPro" id="IPR005158">
    <property type="entry name" value="BTAD"/>
</dbReference>
<proteinExistence type="inferred from homology"/>
<dbReference type="InterPro" id="IPR011990">
    <property type="entry name" value="TPR-like_helical_dom_sf"/>
</dbReference>
<protein>
    <submittedName>
        <fullName evidence="8">BTAD domain-containing putative transcriptional regulator</fullName>
    </submittedName>
</protein>
<comment type="similarity">
    <text evidence="1">Belongs to the AfsR/DnrI/RedD regulatory family.</text>
</comment>
<feature type="region of interest" description="Disordered" evidence="6">
    <location>
        <begin position="958"/>
        <end position="994"/>
    </location>
</feature>
<evidence type="ECO:0000256" key="2">
    <source>
        <dbReference type="ARBA" id="ARBA00023015"/>
    </source>
</evidence>
<evidence type="ECO:0000256" key="4">
    <source>
        <dbReference type="ARBA" id="ARBA00023163"/>
    </source>
</evidence>
<dbReference type="Pfam" id="PF13424">
    <property type="entry name" value="TPR_12"/>
    <property type="match status" value="1"/>
</dbReference>
<dbReference type="CDD" id="cd15831">
    <property type="entry name" value="BTAD"/>
    <property type="match status" value="1"/>
</dbReference>
<dbReference type="InterPro" id="IPR016032">
    <property type="entry name" value="Sig_transdc_resp-reg_C-effctor"/>
</dbReference>
<evidence type="ECO:0000313" key="9">
    <source>
        <dbReference type="Proteomes" id="UP001500689"/>
    </source>
</evidence>
<dbReference type="PANTHER" id="PTHR35807:SF1">
    <property type="entry name" value="TRANSCRIPTIONAL REGULATOR REDD"/>
    <property type="match status" value="1"/>
</dbReference>
<dbReference type="PRINTS" id="PR00364">
    <property type="entry name" value="DISEASERSIST"/>
</dbReference>
<dbReference type="SUPFAM" id="SSF52540">
    <property type="entry name" value="P-loop containing nucleoside triphosphate hydrolases"/>
    <property type="match status" value="1"/>
</dbReference>
<dbReference type="InterPro" id="IPR051677">
    <property type="entry name" value="AfsR-DnrI-RedD_regulator"/>
</dbReference>
<dbReference type="InterPro" id="IPR019734">
    <property type="entry name" value="TPR_rpt"/>
</dbReference>
<sequence length="994" mass="107206">MPGHGDLAAKAGKLTSLTFRILGPLEVVAGGRTVPLGGPKPRLLLAALALQPNLVVSTEALVEVLWPDSAPRSAAANIRTYVHSLRRRLAETAPELGDRIGSRSSGYLLAVPEEELDHLVFARLAAQAHETLERGEPEAALGLLDRANGLWRGAVLEGLPHDPGWEPAVARLTELRLSVQRKRLRARLALGRRSEAIAELRGLVAEHPLREQLWHQLITALRDDGRVAEALEAYRSAERTLADELDAQPGAGLQELRATLVPPPAFPRPATGSPVCQLPLDLPDFTGRQDLVGQLVTRLREHGADARPAVVVLSGAPGVGKSAIAVRVAHAVRDAFPDGQLHVDLAGTSPAPRTPMGVLAELLRALDIPDSGMPRALPERSALLRSALAGRRMCVVLDDAAGAAQVRPLLPGAGACAVLVTSRVRLPDLDGALPVDVDLLPEPEAARLLEGIVGRERVAAEPADAAAILRQCGHLPLAIRVAGAKLTHRPSWSLRILAERLHDEHRRLDELRVGDLAVRASVALSYDLLPMSAATAFRRLGTLGPVHFPAWVVAAVLGRPSADDVLDVLVDAHLVELVATDVAGQPRYRLHDLLRVYAAELAERDAPGRTREAIGRVLQGYLALAVEAADRMPIRFFGQYRCGKPPALPVHRRPADPAAWFAAEHTACVALVRLAAGQGFDEPAWRLSAALTPFFDLRGHQDDWHATHAVALAAARRCGATRGEAIIQRNLGQVLLYQDNDADALLAFEAAREQYQRIGDRQGLGVAHAGLATVLRMQGDHEGALAPCHEALRLFEEAGDRHGEAVIRISIGAIWMARACFATARRWFTDALELSCEIGDRHREAHALQRLGLLHQRQGNLAQAREHVTSAIAVFTDLGDDHCVGYANQNLGELCLYSGDFAHARLLLVNSLSVHRRNGDRRSEATVSQLLGELHSALGQPERSRHYAERALAIRHELSARPQPFAPPAAQSSAPPQPSGRLPEIGKPHRIVSA</sequence>
<dbReference type="InterPro" id="IPR027417">
    <property type="entry name" value="P-loop_NTPase"/>
</dbReference>
<dbReference type="InterPro" id="IPR036388">
    <property type="entry name" value="WH-like_DNA-bd_sf"/>
</dbReference>
<organism evidence="8 9">
    <name type="scientific">Amycolatopsis ultiminotia</name>
    <dbReference type="NCBI Taxonomy" id="543629"/>
    <lineage>
        <taxon>Bacteria</taxon>
        <taxon>Bacillati</taxon>
        <taxon>Actinomycetota</taxon>
        <taxon>Actinomycetes</taxon>
        <taxon>Pseudonocardiales</taxon>
        <taxon>Pseudonocardiaceae</taxon>
        <taxon>Amycolatopsis</taxon>
    </lineage>
</organism>
<feature type="domain" description="OmpR/PhoB-type" evidence="7">
    <location>
        <begin position="9"/>
        <end position="111"/>
    </location>
</feature>
<keyword evidence="4" id="KW-0804">Transcription</keyword>
<dbReference type="SUPFAM" id="SSF46894">
    <property type="entry name" value="C-terminal effector domain of the bipartite response regulators"/>
    <property type="match status" value="1"/>
</dbReference>
<dbReference type="PROSITE" id="PS51755">
    <property type="entry name" value="OMPR_PHOB"/>
    <property type="match status" value="1"/>
</dbReference>
<feature type="compositionally biased region" description="Low complexity" evidence="6">
    <location>
        <begin position="960"/>
        <end position="974"/>
    </location>
</feature>
<dbReference type="PANTHER" id="PTHR35807">
    <property type="entry name" value="TRANSCRIPTIONAL REGULATOR REDD-RELATED"/>
    <property type="match status" value="1"/>
</dbReference>
<evidence type="ECO:0000313" key="8">
    <source>
        <dbReference type="EMBL" id="GAA3542580.1"/>
    </source>
</evidence>
<evidence type="ECO:0000256" key="1">
    <source>
        <dbReference type="ARBA" id="ARBA00005820"/>
    </source>
</evidence>
<comment type="caution">
    <text evidence="8">The sequence shown here is derived from an EMBL/GenBank/DDBJ whole genome shotgun (WGS) entry which is preliminary data.</text>
</comment>
<dbReference type="Pfam" id="PF03704">
    <property type="entry name" value="BTAD"/>
    <property type="match status" value="1"/>
</dbReference>
<dbReference type="Gene3D" id="1.10.10.10">
    <property type="entry name" value="Winged helix-like DNA-binding domain superfamily/Winged helix DNA-binding domain"/>
    <property type="match status" value="1"/>
</dbReference>
<dbReference type="Proteomes" id="UP001500689">
    <property type="component" value="Unassembled WGS sequence"/>
</dbReference>
<dbReference type="SMART" id="SM01043">
    <property type="entry name" value="BTAD"/>
    <property type="match status" value="1"/>
</dbReference>
<keyword evidence="3 5" id="KW-0238">DNA-binding</keyword>
<dbReference type="EMBL" id="BAAAZN010000005">
    <property type="protein sequence ID" value="GAA3542580.1"/>
    <property type="molecule type" value="Genomic_DNA"/>
</dbReference>
<evidence type="ECO:0000256" key="3">
    <source>
        <dbReference type="ARBA" id="ARBA00023125"/>
    </source>
</evidence>
<feature type="DNA-binding region" description="OmpR/PhoB-type" evidence="5">
    <location>
        <begin position="9"/>
        <end position="111"/>
    </location>
</feature>
<dbReference type="Pfam" id="PF00931">
    <property type="entry name" value="NB-ARC"/>
    <property type="match status" value="1"/>
</dbReference>
<dbReference type="SMART" id="SM00028">
    <property type="entry name" value="TPR"/>
    <property type="match status" value="7"/>
</dbReference>
<name>A0ABP6W0D2_9PSEU</name>
<dbReference type="InterPro" id="IPR001867">
    <property type="entry name" value="OmpR/PhoB-type_DNA-bd"/>
</dbReference>
<dbReference type="SUPFAM" id="SSF48452">
    <property type="entry name" value="TPR-like"/>
    <property type="match status" value="3"/>
</dbReference>
<dbReference type="Gene3D" id="1.25.40.10">
    <property type="entry name" value="Tetratricopeptide repeat domain"/>
    <property type="match status" value="2"/>
</dbReference>
<evidence type="ECO:0000259" key="7">
    <source>
        <dbReference type="PROSITE" id="PS51755"/>
    </source>
</evidence>
<dbReference type="Pfam" id="PF00486">
    <property type="entry name" value="Trans_reg_C"/>
    <property type="match status" value="1"/>
</dbReference>
<evidence type="ECO:0000256" key="5">
    <source>
        <dbReference type="PROSITE-ProRule" id="PRU01091"/>
    </source>
</evidence>
<gene>
    <name evidence="8" type="ORF">GCM10022222_27840</name>
</gene>
<evidence type="ECO:0000256" key="6">
    <source>
        <dbReference type="SAM" id="MobiDB-lite"/>
    </source>
</evidence>
<keyword evidence="2" id="KW-0805">Transcription regulation</keyword>
<dbReference type="Gene3D" id="3.40.50.300">
    <property type="entry name" value="P-loop containing nucleotide triphosphate hydrolases"/>
    <property type="match status" value="1"/>
</dbReference>
<reference evidence="9" key="1">
    <citation type="journal article" date="2019" name="Int. J. Syst. Evol. Microbiol.">
        <title>The Global Catalogue of Microorganisms (GCM) 10K type strain sequencing project: providing services to taxonomists for standard genome sequencing and annotation.</title>
        <authorList>
            <consortium name="The Broad Institute Genomics Platform"/>
            <consortium name="The Broad Institute Genome Sequencing Center for Infectious Disease"/>
            <person name="Wu L."/>
            <person name="Ma J."/>
        </authorList>
    </citation>
    <scope>NUCLEOTIDE SEQUENCE [LARGE SCALE GENOMIC DNA]</scope>
    <source>
        <strain evidence="9">JCM 16898</strain>
    </source>
</reference>
<dbReference type="RefSeq" id="WP_344859511.1">
    <property type="nucleotide sequence ID" value="NZ_BAAAZN010000005.1"/>
</dbReference>
<accession>A0ABP6W0D2</accession>
<keyword evidence="9" id="KW-1185">Reference proteome</keyword>
<dbReference type="InterPro" id="IPR002182">
    <property type="entry name" value="NB-ARC"/>
</dbReference>